<dbReference type="RefSeq" id="WP_181731875.1">
    <property type="nucleotide sequence ID" value="NZ_JACEIR010000004.1"/>
</dbReference>
<evidence type="ECO:0000256" key="5">
    <source>
        <dbReference type="SAM" id="SignalP"/>
    </source>
</evidence>
<dbReference type="GO" id="GO:0005507">
    <property type="term" value="F:copper ion binding"/>
    <property type="evidence" value="ECO:0007669"/>
    <property type="project" value="InterPro"/>
</dbReference>
<comment type="caution">
    <text evidence="7">The sequence shown here is derived from an EMBL/GenBank/DDBJ whole genome shotgun (WGS) entry which is preliminary data.</text>
</comment>
<name>A0A8I1AAZ5_THEIN</name>
<keyword evidence="3" id="KW-0862">Zinc</keyword>
<feature type="compositionally biased region" description="Basic and acidic residues" evidence="4">
    <location>
        <begin position="117"/>
        <end position="127"/>
    </location>
</feature>
<dbReference type="InterPro" id="IPR018152">
    <property type="entry name" value="SOD_Cu/Zn_BS"/>
</dbReference>
<dbReference type="Gene3D" id="2.60.40.200">
    <property type="entry name" value="Superoxide dismutase, copper/zinc binding domain"/>
    <property type="match status" value="1"/>
</dbReference>
<dbReference type="EMBL" id="JAECVW010000002">
    <property type="protein sequence ID" value="MBH8594626.1"/>
    <property type="molecule type" value="Genomic_DNA"/>
</dbReference>
<dbReference type="SUPFAM" id="SSF49329">
    <property type="entry name" value="Cu,Zn superoxide dismutase-like"/>
    <property type="match status" value="1"/>
</dbReference>
<feature type="signal peptide" evidence="5">
    <location>
        <begin position="1"/>
        <end position="19"/>
    </location>
</feature>
<keyword evidence="5" id="KW-0732">Signal</keyword>
<dbReference type="InterPro" id="IPR001424">
    <property type="entry name" value="SOD_Cu_Zn_dom"/>
</dbReference>
<dbReference type="PROSITE" id="PS51257">
    <property type="entry name" value="PROKAR_LIPOPROTEIN"/>
    <property type="match status" value="1"/>
</dbReference>
<dbReference type="InterPro" id="IPR036423">
    <property type="entry name" value="SOD-like_Cu/Zn_dom_sf"/>
</dbReference>
<organism evidence="7 8">
    <name type="scientific">Thermoactinomyces intermedius</name>
    <dbReference type="NCBI Taxonomy" id="2024"/>
    <lineage>
        <taxon>Bacteria</taxon>
        <taxon>Bacillati</taxon>
        <taxon>Bacillota</taxon>
        <taxon>Bacilli</taxon>
        <taxon>Bacillales</taxon>
        <taxon>Thermoactinomycetaceae</taxon>
        <taxon>Thermoactinomyces</taxon>
    </lineage>
</organism>
<dbReference type="PROSITE" id="PS00332">
    <property type="entry name" value="SOD_CU_ZN_2"/>
    <property type="match status" value="1"/>
</dbReference>
<keyword evidence="3" id="KW-0186">Copper</keyword>
<evidence type="ECO:0000259" key="6">
    <source>
        <dbReference type="Pfam" id="PF00080"/>
    </source>
</evidence>
<sequence>MRFLSLFSMLVLLTAGSLGCSPSEDATAPGDPHATKEKTPEGTPLLKAVANLTNGEGHSVGQARITEDEHGVRIHLTANHLAPGEHGFHIHETGQCEAPDFESAGGHFNPKGKKHGKENPEGAHAGDLDNITVNPDGKVDVTLTVDGVTLNPEASHSLLKSGGTALVIHEKADDLKSDPAGNAGDRIACGVIEETK</sequence>
<comment type="cofactor">
    <cofactor evidence="3">
        <name>Cu cation</name>
        <dbReference type="ChEBI" id="CHEBI:23378"/>
    </cofactor>
    <text evidence="3">Binds 1 copper ion per subunit.</text>
</comment>
<keyword evidence="8" id="KW-1185">Reference proteome</keyword>
<comment type="function">
    <text evidence="2">Destroys radicals which are normally produced within the cells and which are toxic to biological systems. May play a role in favoring mycobacterial survival in phagocytes.</text>
</comment>
<dbReference type="InterPro" id="IPR024134">
    <property type="entry name" value="SOD_Cu/Zn_/chaperone"/>
</dbReference>
<comment type="catalytic activity">
    <reaction evidence="3">
        <text>2 superoxide + 2 H(+) = H2O2 + O2</text>
        <dbReference type="Rhea" id="RHEA:20696"/>
        <dbReference type="ChEBI" id="CHEBI:15378"/>
        <dbReference type="ChEBI" id="CHEBI:15379"/>
        <dbReference type="ChEBI" id="CHEBI:16240"/>
        <dbReference type="ChEBI" id="CHEBI:18421"/>
        <dbReference type="EC" id="1.15.1.1"/>
    </reaction>
</comment>
<evidence type="ECO:0000256" key="2">
    <source>
        <dbReference type="ARBA" id="ARBA00024900"/>
    </source>
</evidence>
<dbReference type="CDD" id="cd00305">
    <property type="entry name" value="Cu-Zn_Superoxide_Dismutase"/>
    <property type="match status" value="1"/>
</dbReference>
<dbReference type="AlphaFoldDB" id="A0A8I1AAZ5"/>
<proteinExistence type="inferred from homology"/>
<dbReference type="Proteomes" id="UP000633619">
    <property type="component" value="Unassembled WGS sequence"/>
</dbReference>
<dbReference type="Pfam" id="PF00080">
    <property type="entry name" value="Sod_Cu"/>
    <property type="match status" value="1"/>
</dbReference>
<reference evidence="7 8" key="1">
    <citation type="submission" date="2020-12" db="EMBL/GenBank/DDBJ databases">
        <title>WGS of Thermoactinomyces spp.</title>
        <authorList>
            <person name="Cheng K."/>
        </authorList>
    </citation>
    <scope>NUCLEOTIDE SEQUENCE [LARGE SCALE GENOMIC DNA]</scope>
    <source>
        <strain evidence="8">CICC 10671\DSM 43846</strain>
    </source>
</reference>
<evidence type="ECO:0000313" key="8">
    <source>
        <dbReference type="Proteomes" id="UP000633619"/>
    </source>
</evidence>
<keyword evidence="3" id="KW-0560">Oxidoreductase</keyword>
<feature type="chain" id="PRO_5039622850" description="Superoxide dismutase [Cu-Zn]" evidence="5">
    <location>
        <begin position="20"/>
        <end position="196"/>
    </location>
</feature>
<feature type="region of interest" description="Disordered" evidence="4">
    <location>
        <begin position="20"/>
        <end position="42"/>
    </location>
</feature>
<comment type="cofactor">
    <cofactor evidence="3">
        <name>Zn(2+)</name>
        <dbReference type="ChEBI" id="CHEBI:29105"/>
    </cofactor>
    <text evidence="3">Binds 1 zinc ion per subunit.</text>
</comment>
<accession>A0A8I1AAZ5</accession>
<evidence type="ECO:0000256" key="4">
    <source>
        <dbReference type="SAM" id="MobiDB-lite"/>
    </source>
</evidence>
<protein>
    <recommendedName>
        <fullName evidence="3">Superoxide dismutase [Cu-Zn]</fullName>
        <ecNumber evidence="3">1.15.1.1</ecNumber>
    </recommendedName>
</protein>
<dbReference type="PRINTS" id="PR00068">
    <property type="entry name" value="CUZNDISMTASE"/>
</dbReference>
<evidence type="ECO:0000313" key="7">
    <source>
        <dbReference type="EMBL" id="MBH8594626.1"/>
    </source>
</evidence>
<feature type="region of interest" description="Disordered" evidence="4">
    <location>
        <begin position="104"/>
        <end position="133"/>
    </location>
</feature>
<evidence type="ECO:0000256" key="1">
    <source>
        <dbReference type="ARBA" id="ARBA00010457"/>
    </source>
</evidence>
<gene>
    <name evidence="7" type="ORF">I8U20_04705</name>
</gene>
<dbReference type="EC" id="1.15.1.1" evidence="3"/>
<dbReference type="GO" id="GO:0004784">
    <property type="term" value="F:superoxide dismutase activity"/>
    <property type="evidence" value="ECO:0007669"/>
    <property type="project" value="UniProtKB-EC"/>
</dbReference>
<feature type="domain" description="Superoxide dismutase copper/zinc binding" evidence="6">
    <location>
        <begin position="61"/>
        <end position="192"/>
    </location>
</feature>
<keyword evidence="3" id="KW-0479">Metal-binding</keyword>
<evidence type="ECO:0000256" key="3">
    <source>
        <dbReference type="RuleBase" id="RU000393"/>
    </source>
</evidence>
<comment type="similarity">
    <text evidence="1 3">Belongs to the Cu-Zn superoxide dismutase family.</text>
</comment>
<dbReference type="PANTHER" id="PTHR10003">
    <property type="entry name" value="SUPEROXIDE DISMUTASE CU-ZN -RELATED"/>
    <property type="match status" value="1"/>
</dbReference>